<proteinExistence type="predicted"/>
<sequence length="71" mass="8277">MKKYGALEEKELATENMLCYLPRSYTLWNRTSDIREPRYLVLDPVKGLSAHLTGTLDIKNIIGSFVREFNR</sequence>
<protein>
    <submittedName>
        <fullName evidence="1">Uncharacterized protein</fullName>
    </submittedName>
</protein>
<organism evidence="1 2">
    <name type="scientific">Protopolystoma xenopodis</name>
    <dbReference type="NCBI Taxonomy" id="117903"/>
    <lineage>
        <taxon>Eukaryota</taxon>
        <taxon>Metazoa</taxon>
        <taxon>Spiralia</taxon>
        <taxon>Lophotrochozoa</taxon>
        <taxon>Platyhelminthes</taxon>
        <taxon>Monogenea</taxon>
        <taxon>Polyopisthocotylea</taxon>
        <taxon>Polystomatidea</taxon>
        <taxon>Polystomatidae</taxon>
        <taxon>Protopolystoma</taxon>
    </lineage>
</organism>
<gene>
    <name evidence="1" type="ORF">PXEA_LOCUS28970</name>
</gene>
<dbReference type="AlphaFoldDB" id="A0A448XFM0"/>
<dbReference type="Proteomes" id="UP000784294">
    <property type="component" value="Unassembled WGS sequence"/>
</dbReference>
<dbReference type="OrthoDB" id="6058203at2759"/>
<evidence type="ECO:0000313" key="1">
    <source>
        <dbReference type="EMBL" id="VEL35530.1"/>
    </source>
</evidence>
<evidence type="ECO:0000313" key="2">
    <source>
        <dbReference type="Proteomes" id="UP000784294"/>
    </source>
</evidence>
<reference evidence="1" key="1">
    <citation type="submission" date="2018-11" db="EMBL/GenBank/DDBJ databases">
        <authorList>
            <consortium name="Pathogen Informatics"/>
        </authorList>
    </citation>
    <scope>NUCLEOTIDE SEQUENCE</scope>
</reference>
<comment type="caution">
    <text evidence="1">The sequence shown here is derived from an EMBL/GenBank/DDBJ whole genome shotgun (WGS) entry which is preliminary data.</text>
</comment>
<accession>A0A448XFM0</accession>
<dbReference type="EMBL" id="CAAALY010250049">
    <property type="protein sequence ID" value="VEL35530.1"/>
    <property type="molecule type" value="Genomic_DNA"/>
</dbReference>
<name>A0A448XFM0_9PLAT</name>
<keyword evidence="2" id="KW-1185">Reference proteome</keyword>